<keyword evidence="2" id="KW-0812">Transmembrane</keyword>
<name>A0AAN6XT29_9PEZI</name>
<keyword evidence="2" id="KW-0472">Membrane</keyword>
<reference evidence="3" key="2">
    <citation type="submission" date="2023-05" db="EMBL/GenBank/DDBJ databases">
        <authorList>
            <consortium name="Lawrence Berkeley National Laboratory"/>
            <person name="Steindorff A."/>
            <person name="Hensen N."/>
            <person name="Bonometti L."/>
            <person name="Westerberg I."/>
            <person name="Brannstrom I.O."/>
            <person name="Guillou S."/>
            <person name="Cros-Aarteil S."/>
            <person name="Calhoun S."/>
            <person name="Haridas S."/>
            <person name="Kuo A."/>
            <person name="Mondo S."/>
            <person name="Pangilinan J."/>
            <person name="Riley R."/>
            <person name="Labutti K."/>
            <person name="Andreopoulos B."/>
            <person name="Lipzen A."/>
            <person name="Chen C."/>
            <person name="Yanf M."/>
            <person name="Daum C."/>
            <person name="Ng V."/>
            <person name="Clum A."/>
            <person name="Ohm R."/>
            <person name="Martin F."/>
            <person name="Silar P."/>
            <person name="Natvig D."/>
            <person name="Lalanne C."/>
            <person name="Gautier V."/>
            <person name="Ament-Velasquez S.L."/>
            <person name="Kruys A."/>
            <person name="Hutchinson M.I."/>
            <person name="Powell A.J."/>
            <person name="Barry K."/>
            <person name="Miller A.N."/>
            <person name="Grigoriev I.V."/>
            <person name="Debuchy R."/>
            <person name="Gladieux P."/>
            <person name="Thoren M.H."/>
            <person name="Johannesson H."/>
        </authorList>
    </citation>
    <scope>NUCLEOTIDE SEQUENCE</scope>
    <source>
        <strain evidence="3">PSN293</strain>
    </source>
</reference>
<evidence type="ECO:0000313" key="3">
    <source>
        <dbReference type="EMBL" id="KAK4206204.1"/>
    </source>
</evidence>
<accession>A0AAN6XT29</accession>
<feature type="transmembrane region" description="Helical" evidence="2">
    <location>
        <begin position="193"/>
        <end position="215"/>
    </location>
</feature>
<feature type="region of interest" description="Disordered" evidence="1">
    <location>
        <begin position="259"/>
        <end position="321"/>
    </location>
</feature>
<dbReference type="EMBL" id="MU858473">
    <property type="protein sequence ID" value="KAK4206204.1"/>
    <property type="molecule type" value="Genomic_DNA"/>
</dbReference>
<keyword evidence="2" id="KW-1133">Transmembrane helix</keyword>
<feature type="compositionally biased region" description="Pro residues" evidence="1">
    <location>
        <begin position="269"/>
        <end position="321"/>
    </location>
</feature>
<proteinExistence type="predicted"/>
<evidence type="ECO:0000313" key="4">
    <source>
        <dbReference type="Proteomes" id="UP001301769"/>
    </source>
</evidence>
<organism evidence="3 4">
    <name type="scientific">Rhypophila decipiens</name>
    <dbReference type="NCBI Taxonomy" id="261697"/>
    <lineage>
        <taxon>Eukaryota</taxon>
        <taxon>Fungi</taxon>
        <taxon>Dikarya</taxon>
        <taxon>Ascomycota</taxon>
        <taxon>Pezizomycotina</taxon>
        <taxon>Sordariomycetes</taxon>
        <taxon>Sordariomycetidae</taxon>
        <taxon>Sordariales</taxon>
        <taxon>Naviculisporaceae</taxon>
        <taxon>Rhypophila</taxon>
    </lineage>
</organism>
<protein>
    <submittedName>
        <fullName evidence="3">Uncharacterized protein</fullName>
    </submittedName>
</protein>
<feature type="transmembrane region" description="Helical" evidence="2">
    <location>
        <begin position="150"/>
        <end position="169"/>
    </location>
</feature>
<gene>
    <name evidence="3" type="ORF">QBC37DRAFT_488244</name>
</gene>
<dbReference type="Proteomes" id="UP001301769">
    <property type="component" value="Unassembled WGS sequence"/>
</dbReference>
<dbReference type="AlphaFoldDB" id="A0AAN6XT29"/>
<feature type="transmembrane region" description="Helical" evidence="2">
    <location>
        <begin position="235"/>
        <end position="252"/>
    </location>
</feature>
<reference evidence="3" key="1">
    <citation type="journal article" date="2023" name="Mol. Phylogenet. Evol.">
        <title>Genome-scale phylogeny and comparative genomics of the fungal order Sordariales.</title>
        <authorList>
            <person name="Hensen N."/>
            <person name="Bonometti L."/>
            <person name="Westerberg I."/>
            <person name="Brannstrom I.O."/>
            <person name="Guillou S."/>
            <person name="Cros-Aarteil S."/>
            <person name="Calhoun S."/>
            <person name="Haridas S."/>
            <person name="Kuo A."/>
            <person name="Mondo S."/>
            <person name="Pangilinan J."/>
            <person name="Riley R."/>
            <person name="LaButti K."/>
            <person name="Andreopoulos B."/>
            <person name="Lipzen A."/>
            <person name="Chen C."/>
            <person name="Yan M."/>
            <person name="Daum C."/>
            <person name="Ng V."/>
            <person name="Clum A."/>
            <person name="Steindorff A."/>
            <person name="Ohm R.A."/>
            <person name="Martin F."/>
            <person name="Silar P."/>
            <person name="Natvig D.O."/>
            <person name="Lalanne C."/>
            <person name="Gautier V."/>
            <person name="Ament-Velasquez S.L."/>
            <person name="Kruys A."/>
            <person name="Hutchinson M.I."/>
            <person name="Powell A.J."/>
            <person name="Barry K."/>
            <person name="Miller A.N."/>
            <person name="Grigoriev I.V."/>
            <person name="Debuchy R."/>
            <person name="Gladieux P."/>
            <person name="Hiltunen Thoren M."/>
            <person name="Johannesson H."/>
        </authorList>
    </citation>
    <scope>NUCLEOTIDE SEQUENCE</scope>
    <source>
        <strain evidence="3">PSN293</strain>
    </source>
</reference>
<evidence type="ECO:0000256" key="1">
    <source>
        <dbReference type="SAM" id="MobiDB-lite"/>
    </source>
</evidence>
<sequence>MRSPARDPPPSTDFSSCYQHHHPYALTTFTYNEPWPWGQANGQEAWSLSCIGLDWMYLNLTGHSRDIPGEDTKFQWIRNPGGIPRYLRPTERNSHSLLAHPLRNYTSGCQQLALSPGQLAATDQSFQGFRHCSSIDRIRPPVKGFPSFEIGAALIFFLSLILFAFRLYLTKKNKLAEVSVFWARFWKRAPESALFLSIVLSLVATVSVTLTSNAVEYATSVPGAAQVILAGQSLQALQWISFGISIVFVLSMHRWSRRSGSRDSSVQKPKPPGPAPVPLASVPKPPQTAGPPPPRPSLDPVPKPPSLGPVPKPPPPSYAPK</sequence>
<keyword evidence="4" id="KW-1185">Reference proteome</keyword>
<comment type="caution">
    <text evidence="3">The sequence shown here is derived from an EMBL/GenBank/DDBJ whole genome shotgun (WGS) entry which is preliminary data.</text>
</comment>
<evidence type="ECO:0000256" key="2">
    <source>
        <dbReference type="SAM" id="Phobius"/>
    </source>
</evidence>
<dbReference type="PRINTS" id="PR01217">
    <property type="entry name" value="PRICHEXTENSN"/>
</dbReference>